<proteinExistence type="predicted"/>
<reference evidence="1" key="2">
    <citation type="journal article" date="2022" name="New Phytol.">
        <title>Evolutionary transition to the ectomycorrhizal habit in the genomes of a hyperdiverse lineage of mushroom-forming fungi.</title>
        <authorList>
            <person name="Looney B."/>
            <person name="Miyauchi S."/>
            <person name="Morin E."/>
            <person name="Drula E."/>
            <person name="Courty P.E."/>
            <person name="Kohler A."/>
            <person name="Kuo A."/>
            <person name="LaButti K."/>
            <person name="Pangilinan J."/>
            <person name="Lipzen A."/>
            <person name="Riley R."/>
            <person name="Andreopoulos W."/>
            <person name="He G."/>
            <person name="Johnson J."/>
            <person name="Nolan M."/>
            <person name="Tritt A."/>
            <person name="Barry K.W."/>
            <person name="Grigoriev I.V."/>
            <person name="Nagy L.G."/>
            <person name="Hibbett D."/>
            <person name="Henrissat B."/>
            <person name="Matheny P.B."/>
            <person name="Labbe J."/>
            <person name="Martin F.M."/>
        </authorList>
    </citation>
    <scope>NUCLEOTIDE SEQUENCE</scope>
    <source>
        <strain evidence="1">HHB10654</strain>
    </source>
</reference>
<dbReference type="Proteomes" id="UP000814140">
    <property type="component" value="Unassembled WGS sequence"/>
</dbReference>
<reference evidence="1" key="1">
    <citation type="submission" date="2021-03" db="EMBL/GenBank/DDBJ databases">
        <authorList>
            <consortium name="DOE Joint Genome Institute"/>
            <person name="Ahrendt S."/>
            <person name="Looney B.P."/>
            <person name="Miyauchi S."/>
            <person name="Morin E."/>
            <person name="Drula E."/>
            <person name="Courty P.E."/>
            <person name="Chicoki N."/>
            <person name="Fauchery L."/>
            <person name="Kohler A."/>
            <person name="Kuo A."/>
            <person name="Labutti K."/>
            <person name="Pangilinan J."/>
            <person name="Lipzen A."/>
            <person name="Riley R."/>
            <person name="Andreopoulos W."/>
            <person name="He G."/>
            <person name="Johnson J."/>
            <person name="Barry K.W."/>
            <person name="Grigoriev I.V."/>
            <person name="Nagy L."/>
            <person name="Hibbett D."/>
            <person name="Henrissat B."/>
            <person name="Matheny P.B."/>
            <person name="Labbe J."/>
            <person name="Martin F."/>
        </authorList>
    </citation>
    <scope>NUCLEOTIDE SEQUENCE</scope>
    <source>
        <strain evidence="1">HHB10654</strain>
    </source>
</reference>
<evidence type="ECO:0000313" key="2">
    <source>
        <dbReference type="Proteomes" id="UP000814140"/>
    </source>
</evidence>
<organism evidence="1 2">
    <name type="scientific">Artomyces pyxidatus</name>
    <dbReference type="NCBI Taxonomy" id="48021"/>
    <lineage>
        <taxon>Eukaryota</taxon>
        <taxon>Fungi</taxon>
        <taxon>Dikarya</taxon>
        <taxon>Basidiomycota</taxon>
        <taxon>Agaricomycotina</taxon>
        <taxon>Agaricomycetes</taxon>
        <taxon>Russulales</taxon>
        <taxon>Auriscalpiaceae</taxon>
        <taxon>Artomyces</taxon>
    </lineage>
</organism>
<comment type="caution">
    <text evidence="1">The sequence shown here is derived from an EMBL/GenBank/DDBJ whole genome shotgun (WGS) entry which is preliminary data.</text>
</comment>
<sequence>MEMHEQVQNIDAEIVRHSQILCKLKERRNSFTTISSLLPDVLCYIFRLVVLESDRHDSQVWDNSANHRVWFNSDLRTRYNAARRAIDLSHVCRHWRNVARSDAVLWTQPMMTSEKWCWRMLSRSKEAELTIRVLLPSGMKLNHNIYRSTLRSLNRLSRIQRLLVSNGVSGPESDALLALLIQPAPVLRSLTLISSSVPAPWTRRDVLHENIFGGVVPSLRHLAISAFDVPWSCHLLKLSHLTHLELSSIVGWRSATLGHLLEVLQAMPRLVTLSLRDAIPSGQDDGGRRATLPELMNLTIFDGFDECVSVLEHIDDIPGAATVRLSPHAINDTTGGTSAAMHRLFALVAPFCTGCRTMHFMGRRHATSMFMRIECWPDVLTERTAFLPQHPATNKTSCALRSTAVQDALPDVVRDIATTFALTDVQTLSYECVEREDYHLALMRQTLELFEHTQTFRATAQSFAVLMNLGVADTDPPTILPHLATLVLDFVNVTTTLFRKLLSFLAKRSGTIRAVKIYESHIRPSYVRELETVIEVLWDKKEPGIIPRDILLQGDDVDDPIVEPTPTTGWSETGSTDALSPFEPAEDADEL</sequence>
<evidence type="ECO:0000313" key="1">
    <source>
        <dbReference type="EMBL" id="KAI0063494.1"/>
    </source>
</evidence>
<protein>
    <submittedName>
        <fullName evidence="1">Uncharacterized protein</fullName>
    </submittedName>
</protein>
<name>A0ACB8T484_9AGAM</name>
<dbReference type="EMBL" id="MU277202">
    <property type="protein sequence ID" value="KAI0063494.1"/>
    <property type="molecule type" value="Genomic_DNA"/>
</dbReference>
<gene>
    <name evidence="1" type="ORF">BV25DRAFT_379753</name>
</gene>
<accession>A0ACB8T484</accession>
<keyword evidence="2" id="KW-1185">Reference proteome</keyword>